<comment type="function">
    <text evidence="3">Required for maturation of urease via the functional incorporation of the urease nickel metallocenter.</text>
</comment>
<dbReference type="Proteomes" id="UP000517759">
    <property type="component" value="Unassembled WGS sequence"/>
</dbReference>
<organism evidence="5 6">
    <name type="scientific">Methylobacterium brachythecii</name>
    <dbReference type="NCBI Taxonomy" id="1176177"/>
    <lineage>
        <taxon>Bacteria</taxon>
        <taxon>Pseudomonadati</taxon>
        <taxon>Pseudomonadota</taxon>
        <taxon>Alphaproteobacteria</taxon>
        <taxon>Hyphomicrobiales</taxon>
        <taxon>Methylobacteriaceae</taxon>
        <taxon>Methylobacterium</taxon>
    </lineage>
</organism>
<comment type="subunit">
    <text evidence="3">UreD, UreF and UreG form a complex that acts as a GTP-hydrolysis-dependent molecular chaperone, activating the urease apoprotein by helping to assemble the nickel containing metallocenter of UreC. The UreE protein probably delivers the nickel.</text>
</comment>
<dbReference type="PANTHER" id="PTHR33643">
    <property type="entry name" value="UREASE ACCESSORY PROTEIN D"/>
    <property type="match status" value="1"/>
</dbReference>
<evidence type="ECO:0000313" key="6">
    <source>
        <dbReference type="Proteomes" id="UP000517759"/>
    </source>
</evidence>
<dbReference type="PANTHER" id="PTHR33643:SF1">
    <property type="entry name" value="UREASE ACCESSORY PROTEIN D"/>
    <property type="match status" value="1"/>
</dbReference>
<evidence type="ECO:0000313" key="5">
    <source>
        <dbReference type="EMBL" id="MBB3904720.1"/>
    </source>
</evidence>
<evidence type="ECO:0000256" key="3">
    <source>
        <dbReference type="HAMAP-Rule" id="MF_01384"/>
    </source>
</evidence>
<dbReference type="RefSeq" id="WP_246413329.1">
    <property type="nucleotide sequence ID" value="NZ_BSPG01000024.1"/>
</dbReference>
<dbReference type="HAMAP" id="MF_01384">
    <property type="entry name" value="UreD"/>
    <property type="match status" value="1"/>
</dbReference>
<gene>
    <name evidence="3" type="primary">ureD</name>
    <name evidence="4" type="synonym">ureD_1</name>
    <name evidence="4" type="ORF">GCM10007884_35970</name>
    <name evidence="5" type="ORF">GGR33_004243</name>
</gene>
<comment type="caution">
    <text evidence="5">The sequence shown here is derived from an EMBL/GenBank/DDBJ whole genome shotgun (WGS) entry which is preliminary data.</text>
</comment>
<dbReference type="Proteomes" id="UP001156881">
    <property type="component" value="Unassembled WGS sequence"/>
</dbReference>
<comment type="similarity">
    <text evidence="1 3">Belongs to the UreD family.</text>
</comment>
<protein>
    <recommendedName>
        <fullName evidence="3">Urease accessory protein UreD</fullName>
    </recommendedName>
</protein>
<sequence>MLHTGPMTAGAGRRSQATLVFAKGGGKTVLTRQTVPYPFHITRLFQLHPQKPDLATLFLQSASGGLYRADRLGLDIEMRGEAHAHVTTQSATVVHDTGASPARQETRLDLASGSLLALQPDPLVLFPGAALELDTRIVLDRGASAIVTESFASHDPRGEGRPFESISIALEITDRSGRRLATENAVVHGEDFAGPSSPLGSYRAYGSMLILATEAALPDINELHDAMGAANCLGGASRLPNNAGLSLRLLAPDGGHLARGLDAAFATAFKALSGLQPGRRRK</sequence>
<name>A0A7W6AJU8_9HYPH</name>
<comment type="subcellular location">
    <subcellularLocation>
        <location evidence="3">Cytoplasm</location>
    </subcellularLocation>
</comment>
<keyword evidence="3" id="KW-0996">Nickel insertion</keyword>
<proteinExistence type="inferred from homology"/>
<keyword evidence="7" id="KW-1185">Reference proteome</keyword>
<reference evidence="7" key="2">
    <citation type="journal article" date="2019" name="Int. J. Syst. Evol. Microbiol.">
        <title>The Global Catalogue of Microorganisms (GCM) 10K type strain sequencing project: providing services to taxonomists for standard genome sequencing and annotation.</title>
        <authorList>
            <consortium name="The Broad Institute Genomics Platform"/>
            <consortium name="The Broad Institute Genome Sequencing Center for Infectious Disease"/>
            <person name="Wu L."/>
            <person name="Ma J."/>
        </authorList>
    </citation>
    <scope>NUCLEOTIDE SEQUENCE [LARGE SCALE GENOMIC DNA]</scope>
    <source>
        <strain evidence="7">NBRC 107710</strain>
    </source>
</reference>
<reference evidence="4" key="4">
    <citation type="submission" date="2023-01" db="EMBL/GenBank/DDBJ databases">
        <title>Draft genome sequence of Methylobacterium brachythecii strain NBRC 107710.</title>
        <authorList>
            <person name="Sun Q."/>
            <person name="Mori K."/>
        </authorList>
    </citation>
    <scope>NUCLEOTIDE SEQUENCE</scope>
    <source>
        <strain evidence="4">NBRC 107710</strain>
    </source>
</reference>
<accession>A0A7W6AJU8</accession>
<dbReference type="EMBL" id="BSPG01000024">
    <property type="protein sequence ID" value="GLS45606.1"/>
    <property type="molecule type" value="Genomic_DNA"/>
</dbReference>
<evidence type="ECO:0000256" key="2">
    <source>
        <dbReference type="ARBA" id="ARBA00023186"/>
    </source>
</evidence>
<dbReference type="AlphaFoldDB" id="A0A7W6AJU8"/>
<evidence type="ECO:0000313" key="4">
    <source>
        <dbReference type="EMBL" id="GLS45606.1"/>
    </source>
</evidence>
<keyword evidence="2 3" id="KW-0143">Chaperone</keyword>
<keyword evidence="3" id="KW-0963">Cytoplasm</keyword>
<dbReference type="EMBL" id="JACIDN010000008">
    <property type="protein sequence ID" value="MBB3904720.1"/>
    <property type="molecule type" value="Genomic_DNA"/>
</dbReference>
<evidence type="ECO:0000313" key="7">
    <source>
        <dbReference type="Proteomes" id="UP001156881"/>
    </source>
</evidence>
<dbReference type="GO" id="GO:0016151">
    <property type="term" value="F:nickel cation binding"/>
    <property type="evidence" value="ECO:0007669"/>
    <property type="project" value="UniProtKB-UniRule"/>
</dbReference>
<reference evidence="4" key="1">
    <citation type="journal article" date="2014" name="Int. J. Syst. Evol. Microbiol.">
        <title>Complete genome of a new Firmicutes species belonging to the dominant human colonic microbiota ('Ruminococcus bicirculans') reveals two chromosomes and a selective capacity to utilize plant glucans.</title>
        <authorList>
            <consortium name="NISC Comparative Sequencing Program"/>
            <person name="Wegmann U."/>
            <person name="Louis P."/>
            <person name="Goesmann A."/>
            <person name="Henrissat B."/>
            <person name="Duncan S.H."/>
            <person name="Flint H.J."/>
        </authorList>
    </citation>
    <scope>NUCLEOTIDE SEQUENCE</scope>
    <source>
        <strain evidence="4">NBRC 107710</strain>
    </source>
</reference>
<dbReference type="GO" id="GO:0005737">
    <property type="term" value="C:cytoplasm"/>
    <property type="evidence" value="ECO:0007669"/>
    <property type="project" value="UniProtKB-SubCell"/>
</dbReference>
<dbReference type="InterPro" id="IPR002669">
    <property type="entry name" value="UreD"/>
</dbReference>
<reference evidence="5 6" key="3">
    <citation type="submission" date="2020-08" db="EMBL/GenBank/DDBJ databases">
        <title>Genomic Encyclopedia of Type Strains, Phase IV (KMG-IV): sequencing the most valuable type-strain genomes for metagenomic binning, comparative biology and taxonomic classification.</title>
        <authorList>
            <person name="Goeker M."/>
        </authorList>
    </citation>
    <scope>NUCLEOTIDE SEQUENCE [LARGE SCALE GENOMIC DNA]</scope>
    <source>
        <strain evidence="5 6">DSM 24105</strain>
    </source>
</reference>
<evidence type="ECO:0000256" key="1">
    <source>
        <dbReference type="ARBA" id="ARBA00007177"/>
    </source>
</evidence>
<dbReference type="Pfam" id="PF01774">
    <property type="entry name" value="UreD"/>
    <property type="match status" value="1"/>
</dbReference>